<evidence type="ECO:0000256" key="7">
    <source>
        <dbReference type="SAM" id="MobiDB-lite"/>
    </source>
</evidence>
<feature type="compositionally biased region" description="Polar residues" evidence="7">
    <location>
        <begin position="533"/>
        <end position="558"/>
    </location>
</feature>
<keyword evidence="6" id="KW-0539">Nucleus</keyword>
<evidence type="ECO:0000313" key="9">
    <source>
        <dbReference type="Proteomes" id="UP000245956"/>
    </source>
</evidence>
<evidence type="ECO:0000256" key="4">
    <source>
        <dbReference type="ARBA" id="ARBA00023125"/>
    </source>
</evidence>
<evidence type="ECO:0000313" key="8">
    <source>
        <dbReference type="EMBL" id="PWI70566.1"/>
    </source>
</evidence>
<dbReference type="AlphaFoldDB" id="A0A2U3E7V4"/>
<feature type="region of interest" description="Disordered" evidence="7">
    <location>
        <begin position="1"/>
        <end position="27"/>
    </location>
</feature>
<evidence type="ECO:0000256" key="1">
    <source>
        <dbReference type="ARBA" id="ARBA00022723"/>
    </source>
</evidence>
<feature type="compositionally biased region" description="Basic and acidic residues" evidence="7">
    <location>
        <begin position="497"/>
        <end position="509"/>
    </location>
</feature>
<feature type="region of interest" description="Disordered" evidence="7">
    <location>
        <begin position="479"/>
        <end position="628"/>
    </location>
</feature>
<evidence type="ECO:0000256" key="6">
    <source>
        <dbReference type="ARBA" id="ARBA00023242"/>
    </source>
</evidence>
<sequence>MSGSPPLPPRVAHEANEYGEGPSRHPGALIQDVYRDRAAQLQHPDSQRRLPPPLAGPLVYQREPQRVPYAAPRHPGEALQQAPPYPPQESHMSRPDLYQHQYVATAGPSSEGSYAMASRGVAPENQSFTSPKSQRKAKGHVASACVPCKRAHLRGIQVRRYVVFDFFARLRLHAAKRRSKAYHEVAQLSRTVHGTELVDVDFDGDNTSLEIHLTLGSLGLRIQTKADLGIAQRPCSRCLSNGKEDACVDVQHKKRGRPRLRDDRDARYDALRLPSYPDISARRPFGVYPPGFTGQGVDELSRQHHFHRSLESPIGGALPIRQYGRPDEVNIHGTMSEPVAFLTMGMEFAKTSPTFLEILGVANLIGRRLRDVVVDAEMDKIIHLQNRLGEEQKRREPNYLPPILGGGPALQGLGFSTAEISQFVLNTQDKLTFAGPDGYGRQFGLHLGLGKEGSFYFVVMLLGAPQGYPYPQTQPPASAFYNPSASHRPLSTARSPDPAHFDPVRHRLSEGSLQIRPPLGLNTYGGPDAPRTSPGSASLFSYDTSGMSSRPPGSSLAETTHDPSRSQTPYSADPAGRHGYQLAPIRAQSEHRTTPVSQGWQREERPSRLDIEGLIDRPQRSEKNPQSQ</sequence>
<keyword evidence="2" id="KW-0862">Zinc</keyword>
<name>A0A2U3E7V4_PURLI</name>
<comment type="caution">
    <text evidence="8">The sequence shown here is derived from an EMBL/GenBank/DDBJ whole genome shotgun (WGS) entry which is preliminary data.</text>
</comment>
<feature type="region of interest" description="Disordered" evidence="7">
    <location>
        <begin position="69"/>
        <end position="93"/>
    </location>
</feature>
<organism evidence="8 9">
    <name type="scientific">Purpureocillium lilacinum</name>
    <name type="common">Paecilomyces lilacinus</name>
    <dbReference type="NCBI Taxonomy" id="33203"/>
    <lineage>
        <taxon>Eukaryota</taxon>
        <taxon>Fungi</taxon>
        <taxon>Dikarya</taxon>
        <taxon>Ascomycota</taxon>
        <taxon>Pezizomycotina</taxon>
        <taxon>Sordariomycetes</taxon>
        <taxon>Hypocreomycetidae</taxon>
        <taxon>Hypocreales</taxon>
        <taxon>Ophiocordycipitaceae</taxon>
        <taxon>Purpureocillium</taxon>
    </lineage>
</organism>
<dbReference type="GO" id="GO:0003677">
    <property type="term" value="F:DNA binding"/>
    <property type="evidence" value="ECO:0007669"/>
    <property type="project" value="UniProtKB-KW"/>
</dbReference>
<feature type="compositionally biased region" description="Basic and acidic residues" evidence="7">
    <location>
        <begin position="601"/>
        <end position="628"/>
    </location>
</feature>
<keyword evidence="4" id="KW-0238">DNA-binding</keyword>
<dbReference type="GO" id="GO:0046872">
    <property type="term" value="F:metal ion binding"/>
    <property type="evidence" value="ECO:0007669"/>
    <property type="project" value="UniProtKB-KW"/>
</dbReference>
<evidence type="ECO:0000256" key="3">
    <source>
        <dbReference type="ARBA" id="ARBA00023015"/>
    </source>
</evidence>
<dbReference type="EMBL" id="LCWV01000009">
    <property type="protein sequence ID" value="PWI70566.1"/>
    <property type="molecule type" value="Genomic_DNA"/>
</dbReference>
<gene>
    <name evidence="8" type="ORF">PCL_12965</name>
</gene>
<dbReference type="InterPro" id="IPR050335">
    <property type="entry name" value="ERT1_acuK_gluconeogen_tf"/>
</dbReference>
<dbReference type="Proteomes" id="UP000245956">
    <property type="component" value="Unassembled WGS sequence"/>
</dbReference>
<evidence type="ECO:0000256" key="2">
    <source>
        <dbReference type="ARBA" id="ARBA00022833"/>
    </source>
</evidence>
<accession>A0A2U3E7V4</accession>
<keyword evidence="1" id="KW-0479">Metal-binding</keyword>
<reference evidence="8 9" key="1">
    <citation type="journal article" date="2016" name="Front. Microbiol.">
        <title>Genome and transcriptome sequences reveal the specific parasitism of the nematophagous Purpureocillium lilacinum 36-1.</title>
        <authorList>
            <person name="Xie J."/>
            <person name="Li S."/>
            <person name="Mo C."/>
            <person name="Xiao X."/>
            <person name="Peng D."/>
            <person name="Wang G."/>
            <person name="Xiao Y."/>
        </authorList>
    </citation>
    <scope>NUCLEOTIDE SEQUENCE [LARGE SCALE GENOMIC DNA]</scope>
    <source>
        <strain evidence="8 9">36-1</strain>
    </source>
</reference>
<evidence type="ECO:0000256" key="5">
    <source>
        <dbReference type="ARBA" id="ARBA00023163"/>
    </source>
</evidence>
<dbReference type="PANTHER" id="PTHR47659">
    <property type="entry name" value="ZN(II)2CYS6 TRANSCRIPTION FACTOR (EUROFUNG)-RELATED"/>
    <property type="match status" value="1"/>
</dbReference>
<protein>
    <submittedName>
        <fullName evidence="8">C6 zinc finger domain-containing protein</fullName>
    </submittedName>
</protein>
<dbReference type="PANTHER" id="PTHR47659:SF4">
    <property type="entry name" value="ZN(II)2CYS6 TRANSCRIPTION FACTOR (EUROFUNG)"/>
    <property type="match status" value="1"/>
</dbReference>
<proteinExistence type="predicted"/>
<keyword evidence="3" id="KW-0805">Transcription regulation</keyword>
<keyword evidence="5" id="KW-0804">Transcription</keyword>